<dbReference type="OrthoDB" id="6777517at2759"/>
<evidence type="ECO:0000313" key="2">
    <source>
        <dbReference type="Proteomes" id="UP000499080"/>
    </source>
</evidence>
<organism evidence="1 2">
    <name type="scientific">Araneus ventricosus</name>
    <name type="common">Orbweaver spider</name>
    <name type="synonym">Epeira ventricosa</name>
    <dbReference type="NCBI Taxonomy" id="182803"/>
    <lineage>
        <taxon>Eukaryota</taxon>
        <taxon>Metazoa</taxon>
        <taxon>Ecdysozoa</taxon>
        <taxon>Arthropoda</taxon>
        <taxon>Chelicerata</taxon>
        <taxon>Arachnida</taxon>
        <taxon>Araneae</taxon>
        <taxon>Araneomorphae</taxon>
        <taxon>Entelegynae</taxon>
        <taxon>Araneoidea</taxon>
        <taxon>Araneidae</taxon>
        <taxon>Araneus</taxon>
    </lineage>
</organism>
<proteinExistence type="predicted"/>
<protein>
    <recommendedName>
        <fullName evidence="3">RNase H type-1 domain-containing protein</fullName>
    </recommendedName>
</protein>
<reference evidence="1 2" key="1">
    <citation type="journal article" date="2019" name="Sci. Rep.">
        <title>Orb-weaving spider Araneus ventricosus genome elucidates the spidroin gene catalogue.</title>
        <authorList>
            <person name="Kono N."/>
            <person name="Nakamura H."/>
            <person name="Ohtoshi R."/>
            <person name="Moran D.A.P."/>
            <person name="Shinohara A."/>
            <person name="Yoshida Y."/>
            <person name="Fujiwara M."/>
            <person name="Mori M."/>
            <person name="Tomita M."/>
            <person name="Arakawa K."/>
        </authorList>
    </citation>
    <scope>NUCLEOTIDE SEQUENCE [LARGE SCALE GENOMIC DNA]</scope>
</reference>
<sequence>MKVNQKRTHNLARAVPQPTVDVQNERAEKHCFPFQNGNGNERADELAKEATAKDTIDYKFNRSCVQMKNDVKKQLIKWQERWDSSQKGTWTKMFFSHVNCERMMGNFFLYTLDVFLVNTKVNFFRKIQCAVSVKNSNQWNTWLLNVNYGIEWEKIGL</sequence>
<evidence type="ECO:0008006" key="3">
    <source>
        <dbReference type="Google" id="ProtNLM"/>
    </source>
</evidence>
<dbReference type="AlphaFoldDB" id="A0A4Y2AAA5"/>
<gene>
    <name evidence="1" type="ORF">AVEN_53239_1</name>
</gene>
<accession>A0A4Y2AAA5</accession>
<dbReference type="Proteomes" id="UP000499080">
    <property type="component" value="Unassembled WGS sequence"/>
</dbReference>
<comment type="caution">
    <text evidence="1">The sequence shown here is derived from an EMBL/GenBank/DDBJ whole genome shotgun (WGS) entry which is preliminary data.</text>
</comment>
<evidence type="ECO:0000313" key="1">
    <source>
        <dbReference type="EMBL" id="GBL76487.1"/>
    </source>
</evidence>
<keyword evidence="2" id="KW-1185">Reference proteome</keyword>
<dbReference type="EMBL" id="BGPR01000010">
    <property type="protein sequence ID" value="GBL76487.1"/>
    <property type="molecule type" value="Genomic_DNA"/>
</dbReference>
<name>A0A4Y2AAA5_ARAVE</name>